<dbReference type="Proteomes" id="UP001552299">
    <property type="component" value="Unassembled WGS sequence"/>
</dbReference>
<dbReference type="Gene3D" id="3.30.70.330">
    <property type="match status" value="2"/>
</dbReference>
<evidence type="ECO:0000256" key="4">
    <source>
        <dbReference type="ARBA" id="ARBA00022664"/>
    </source>
</evidence>
<evidence type="ECO:0000256" key="6">
    <source>
        <dbReference type="ARBA" id="ARBA00022884"/>
    </source>
</evidence>
<dbReference type="InterPro" id="IPR000504">
    <property type="entry name" value="RRM_dom"/>
</dbReference>
<dbReference type="InterPro" id="IPR012677">
    <property type="entry name" value="Nucleotide-bd_a/b_plait_sf"/>
</dbReference>
<keyword evidence="7" id="KW-0687">Ribonucleoprotein</keyword>
<dbReference type="SMART" id="SM00360">
    <property type="entry name" value="RRM"/>
    <property type="match status" value="2"/>
</dbReference>
<evidence type="ECO:0000313" key="11">
    <source>
        <dbReference type="EMBL" id="KAL0912060.1"/>
    </source>
</evidence>
<feature type="compositionally biased region" description="Polar residues" evidence="9">
    <location>
        <begin position="305"/>
        <end position="315"/>
    </location>
</feature>
<keyword evidence="4" id="KW-0507">mRNA processing</keyword>
<name>A0ABD0UH49_DENTH</name>
<feature type="domain" description="RRM" evidence="10">
    <location>
        <begin position="200"/>
        <end position="278"/>
    </location>
</feature>
<feature type="domain" description="RRM" evidence="10">
    <location>
        <begin position="97"/>
        <end position="175"/>
    </location>
</feature>
<dbReference type="EMBL" id="JANQDX010000014">
    <property type="protein sequence ID" value="KAL0912060.1"/>
    <property type="molecule type" value="Genomic_DNA"/>
</dbReference>
<reference evidence="11 12" key="1">
    <citation type="journal article" date="2024" name="Plant Biotechnol. J.">
        <title>Dendrobium thyrsiflorum genome and its molecular insights into genes involved in important horticultural traits.</title>
        <authorList>
            <person name="Chen B."/>
            <person name="Wang J.Y."/>
            <person name="Zheng P.J."/>
            <person name="Li K.L."/>
            <person name="Liang Y.M."/>
            <person name="Chen X.F."/>
            <person name="Zhang C."/>
            <person name="Zhao X."/>
            <person name="He X."/>
            <person name="Zhang G.Q."/>
            <person name="Liu Z.J."/>
            <person name="Xu Q."/>
        </authorList>
    </citation>
    <scope>NUCLEOTIDE SEQUENCE [LARGE SCALE GENOMIC DNA]</scope>
    <source>
        <strain evidence="11">GZMU011</strain>
    </source>
</reference>
<evidence type="ECO:0000256" key="1">
    <source>
        <dbReference type="ARBA" id="ARBA00004229"/>
    </source>
</evidence>
<dbReference type="CDD" id="cd21608">
    <property type="entry name" value="RRM2_NsCP33_like"/>
    <property type="match status" value="1"/>
</dbReference>
<accession>A0ABD0UH49</accession>
<comment type="caution">
    <text evidence="11">The sequence shown here is derived from an EMBL/GenBank/DDBJ whole genome shotgun (WGS) entry which is preliminary data.</text>
</comment>
<evidence type="ECO:0000256" key="7">
    <source>
        <dbReference type="ARBA" id="ARBA00023274"/>
    </source>
</evidence>
<evidence type="ECO:0000259" key="10">
    <source>
        <dbReference type="PROSITE" id="PS50102"/>
    </source>
</evidence>
<feature type="region of interest" description="Disordered" evidence="9">
    <location>
        <begin position="72"/>
        <end position="93"/>
    </location>
</feature>
<dbReference type="PROSITE" id="PS50102">
    <property type="entry name" value="RRM"/>
    <property type="match status" value="2"/>
</dbReference>
<feature type="region of interest" description="Disordered" evidence="9">
    <location>
        <begin position="278"/>
        <end position="315"/>
    </location>
</feature>
<evidence type="ECO:0000256" key="5">
    <source>
        <dbReference type="ARBA" id="ARBA00022737"/>
    </source>
</evidence>
<keyword evidence="3" id="KW-0934">Plastid</keyword>
<protein>
    <recommendedName>
        <fullName evidence="10">RRM domain-containing protein</fullName>
    </recommendedName>
</protein>
<dbReference type="InterPro" id="IPR050502">
    <property type="entry name" value="Euk_RNA-bind_prot"/>
</dbReference>
<dbReference type="InterPro" id="IPR048289">
    <property type="entry name" value="RRM2_NsCP33-like"/>
</dbReference>
<dbReference type="GO" id="GO:0003723">
    <property type="term" value="F:RNA binding"/>
    <property type="evidence" value="ECO:0007669"/>
    <property type="project" value="UniProtKB-UniRule"/>
</dbReference>
<keyword evidence="5" id="KW-0677">Repeat</keyword>
<dbReference type="PANTHER" id="PTHR48025:SF11">
    <property type="entry name" value="RNA-BINDING PROTEIN CP33, CHLOROPLASTIC"/>
    <property type="match status" value="1"/>
</dbReference>
<evidence type="ECO:0000313" key="12">
    <source>
        <dbReference type="Proteomes" id="UP001552299"/>
    </source>
</evidence>
<dbReference type="SUPFAM" id="SSF54928">
    <property type="entry name" value="RNA-binding domain, RBD"/>
    <property type="match status" value="1"/>
</dbReference>
<evidence type="ECO:0000256" key="3">
    <source>
        <dbReference type="ARBA" id="ARBA00022640"/>
    </source>
</evidence>
<comment type="subcellular location">
    <subcellularLocation>
        <location evidence="1">Plastid</location>
        <location evidence="1">Chloroplast</location>
    </subcellularLocation>
</comment>
<keyword evidence="2" id="KW-0150">Chloroplast</keyword>
<dbReference type="Pfam" id="PF00076">
    <property type="entry name" value="RRM_1"/>
    <property type="match status" value="2"/>
</dbReference>
<keyword evidence="6 8" id="KW-0694">RNA-binding</keyword>
<organism evidence="11 12">
    <name type="scientific">Dendrobium thyrsiflorum</name>
    <name type="common">Pinecone-like raceme dendrobium</name>
    <name type="synonym">Orchid</name>
    <dbReference type="NCBI Taxonomy" id="117978"/>
    <lineage>
        <taxon>Eukaryota</taxon>
        <taxon>Viridiplantae</taxon>
        <taxon>Streptophyta</taxon>
        <taxon>Embryophyta</taxon>
        <taxon>Tracheophyta</taxon>
        <taxon>Spermatophyta</taxon>
        <taxon>Magnoliopsida</taxon>
        <taxon>Liliopsida</taxon>
        <taxon>Asparagales</taxon>
        <taxon>Orchidaceae</taxon>
        <taxon>Epidendroideae</taxon>
        <taxon>Malaxideae</taxon>
        <taxon>Dendrobiinae</taxon>
        <taxon>Dendrobium</taxon>
    </lineage>
</organism>
<evidence type="ECO:0000256" key="9">
    <source>
        <dbReference type="SAM" id="MobiDB-lite"/>
    </source>
</evidence>
<dbReference type="GO" id="GO:0009507">
    <property type="term" value="C:chloroplast"/>
    <property type="evidence" value="ECO:0007669"/>
    <property type="project" value="UniProtKB-SubCell"/>
</dbReference>
<dbReference type="InterPro" id="IPR035979">
    <property type="entry name" value="RBD_domain_sf"/>
</dbReference>
<keyword evidence="12" id="KW-1185">Reference proteome</keyword>
<dbReference type="GO" id="GO:0006397">
    <property type="term" value="P:mRNA processing"/>
    <property type="evidence" value="ECO:0007669"/>
    <property type="project" value="UniProtKB-KW"/>
</dbReference>
<evidence type="ECO:0000256" key="2">
    <source>
        <dbReference type="ARBA" id="ARBA00022528"/>
    </source>
</evidence>
<dbReference type="GO" id="GO:1990904">
    <property type="term" value="C:ribonucleoprotein complex"/>
    <property type="evidence" value="ECO:0007669"/>
    <property type="project" value="UniProtKB-KW"/>
</dbReference>
<gene>
    <name evidence="11" type="ORF">M5K25_018005</name>
</gene>
<proteinExistence type="predicted"/>
<evidence type="ECO:0000256" key="8">
    <source>
        <dbReference type="PROSITE-ProRule" id="PRU00176"/>
    </source>
</evidence>
<dbReference type="PANTHER" id="PTHR48025">
    <property type="entry name" value="OS02G0815200 PROTEIN"/>
    <property type="match status" value="1"/>
</dbReference>
<feature type="compositionally biased region" description="Low complexity" evidence="9">
    <location>
        <begin position="282"/>
        <end position="296"/>
    </location>
</feature>
<sequence>MTTLKGLHLAAAAVKPQNSSLILTCSRPKISLSSHKSSLQTLLRRPLSFSYSHCCLLPSSFFATAFSKTHEEEGSFEPPHADEEPEDGQQQSSIESRRLYVGNLSFSMTSSELSDIFSEAGKIDQVEIIYGRATDQSRGFAFVTMATAEEANKAIRMFDGAKIGSRTAKVNFPEVPKGGEREVIGPKLRANSRGYVNSPHKLYAGNLGWKVTSEALRDAFSACSGLLGTKVIYERDSGRSRGFGFVTFVSASECQAALEAMNGKMVAGRPLRLNLASDKTSSEAPLLAADSSSSSERYVEEISVDQESSMESNLV</sequence>
<dbReference type="AlphaFoldDB" id="A0ABD0UH49"/>